<dbReference type="GeneID" id="108070867"/>
<accession>A0A6P4HYD1</accession>
<proteinExistence type="predicted"/>
<organism evidence="1 2">
    <name type="scientific">Drosophila kikkawai</name>
    <name type="common">Fruit fly</name>
    <dbReference type="NCBI Taxonomy" id="30033"/>
    <lineage>
        <taxon>Eukaryota</taxon>
        <taxon>Metazoa</taxon>
        <taxon>Ecdysozoa</taxon>
        <taxon>Arthropoda</taxon>
        <taxon>Hexapoda</taxon>
        <taxon>Insecta</taxon>
        <taxon>Pterygota</taxon>
        <taxon>Neoptera</taxon>
        <taxon>Endopterygota</taxon>
        <taxon>Diptera</taxon>
        <taxon>Brachycera</taxon>
        <taxon>Muscomorpha</taxon>
        <taxon>Ephydroidea</taxon>
        <taxon>Drosophilidae</taxon>
        <taxon>Drosophila</taxon>
        <taxon>Sophophora</taxon>
    </lineage>
</organism>
<evidence type="ECO:0000313" key="1">
    <source>
        <dbReference type="Proteomes" id="UP001652661"/>
    </source>
</evidence>
<protein>
    <submittedName>
        <fullName evidence="2">Cuticle protein 16.5-like</fullName>
    </submittedName>
</protein>
<gene>
    <name evidence="2" type="primary">LOC108070867</name>
</gene>
<keyword evidence="1" id="KW-1185">Reference proteome</keyword>
<reference evidence="2" key="2">
    <citation type="submission" date="2025-08" db="UniProtKB">
        <authorList>
            <consortium name="RefSeq"/>
        </authorList>
    </citation>
    <scope>IDENTIFICATION</scope>
    <source>
        <strain evidence="2">14028-0561.14</strain>
        <tissue evidence="2">Whole fly</tissue>
    </source>
</reference>
<dbReference type="Proteomes" id="UP001652661">
    <property type="component" value="Chromosome 2R"/>
</dbReference>
<reference evidence="1" key="1">
    <citation type="submission" date="2025-05" db="UniProtKB">
        <authorList>
            <consortium name="RefSeq"/>
        </authorList>
    </citation>
    <scope>NUCLEOTIDE SEQUENCE [LARGE SCALE GENOMIC DNA]</scope>
    <source>
        <strain evidence="1">14028-0561.14</strain>
    </source>
</reference>
<evidence type="ECO:0000313" key="2">
    <source>
        <dbReference type="RefSeq" id="XP_017016989.1"/>
    </source>
</evidence>
<dbReference type="AlphaFoldDB" id="A0A6P4HYD1"/>
<dbReference type="RefSeq" id="XP_017016989.1">
    <property type="nucleotide sequence ID" value="XM_017161500.3"/>
</dbReference>
<sequence>MRRQLAYKMAGKSGQEHQSLTNQQTQNNQINMKFLICLALCIAAAQAGFIASPLTTYAAAPYAATYAAAAPVAYTAPVTTYAAAAPAYSTYAAAAPAYSTYAAAAPAYTASVYSAPAYTAPVTTYAAGPAYTAPISTYAAPAIVSPFLKKK</sequence>
<name>A0A6P4HYD1_DROKI</name>